<comment type="caution">
    <text evidence="2">The sequence shown here is derived from an EMBL/GenBank/DDBJ whole genome shotgun (WGS) entry which is preliminary data.</text>
</comment>
<feature type="compositionally biased region" description="Basic and acidic residues" evidence="1">
    <location>
        <begin position="43"/>
        <end position="61"/>
    </location>
</feature>
<sequence length="76" mass="8844">MRLDIARRCRPVYRPSCTELSASRCNQKRPQGHHPPPVPTLRLDTKHRTETETGVHPEIRRPWGAGRWVVSPARRK</sequence>
<keyword evidence="3" id="KW-1185">Reference proteome</keyword>
<organism evidence="2 3">
    <name type="scientific">Dactylosporangium salmoneum</name>
    <dbReference type="NCBI Taxonomy" id="53361"/>
    <lineage>
        <taxon>Bacteria</taxon>
        <taxon>Bacillati</taxon>
        <taxon>Actinomycetota</taxon>
        <taxon>Actinomycetes</taxon>
        <taxon>Micromonosporales</taxon>
        <taxon>Micromonosporaceae</taxon>
        <taxon>Dactylosporangium</taxon>
    </lineage>
</organism>
<gene>
    <name evidence="2" type="ORF">GCM10010170_017650</name>
</gene>
<dbReference type="EMBL" id="BAAARV010000016">
    <property type="protein sequence ID" value="GAA2336964.1"/>
    <property type="molecule type" value="Genomic_DNA"/>
</dbReference>
<protein>
    <submittedName>
        <fullName evidence="2">Uncharacterized protein</fullName>
    </submittedName>
</protein>
<evidence type="ECO:0000256" key="1">
    <source>
        <dbReference type="SAM" id="MobiDB-lite"/>
    </source>
</evidence>
<dbReference type="Proteomes" id="UP001501444">
    <property type="component" value="Unassembled WGS sequence"/>
</dbReference>
<evidence type="ECO:0000313" key="2">
    <source>
        <dbReference type="EMBL" id="GAA2336964.1"/>
    </source>
</evidence>
<reference evidence="2 3" key="1">
    <citation type="journal article" date="2019" name="Int. J. Syst. Evol. Microbiol.">
        <title>The Global Catalogue of Microorganisms (GCM) 10K type strain sequencing project: providing services to taxonomists for standard genome sequencing and annotation.</title>
        <authorList>
            <consortium name="The Broad Institute Genomics Platform"/>
            <consortium name="The Broad Institute Genome Sequencing Center for Infectious Disease"/>
            <person name="Wu L."/>
            <person name="Ma J."/>
        </authorList>
    </citation>
    <scope>NUCLEOTIDE SEQUENCE [LARGE SCALE GENOMIC DNA]</scope>
    <source>
        <strain evidence="2 3">JCM 3272</strain>
    </source>
</reference>
<accession>A0ABN3FT68</accession>
<feature type="region of interest" description="Disordered" evidence="1">
    <location>
        <begin position="21"/>
        <end position="76"/>
    </location>
</feature>
<proteinExistence type="predicted"/>
<name>A0ABN3FT68_9ACTN</name>
<evidence type="ECO:0000313" key="3">
    <source>
        <dbReference type="Proteomes" id="UP001501444"/>
    </source>
</evidence>